<dbReference type="PANTHER" id="PTHR16771:SF0">
    <property type="entry name" value="26S PROTEASOME COMPLEX SUBUNIT SEM1"/>
    <property type="match status" value="1"/>
</dbReference>
<keyword evidence="2" id="KW-0539">Nucleus</keyword>
<dbReference type="PANTHER" id="PTHR16771">
    <property type="entry name" value="26 PROTEASOME COMPLEX SUBUNIT DSS1"/>
    <property type="match status" value="1"/>
</dbReference>
<comment type="similarity">
    <text evidence="1 2">Belongs to the DSS1/SEM1 family.</text>
</comment>
<sequence length="114" mass="12395">MSAASDRPPEPLPTKEQEEPASDSLPQLGALEEDDEFEEFAVQDWDDAETDLSHITAGTSNVGSNPSGSNAGTAGQDTLWEDNWDDDDIEDDFSKQLREELTKAGNTAVDTPMH</sequence>
<keyword evidence="5" id="KW-1185">Reference proteome</keyword>
<comment type="subcellular location">
    <subcellularLocation>
        <location evidence="2">Nucleus</location>
    </subcellularLocation>
</comment>
<name>A0A9P6B1Z4_9AGAM</name>
<comment type="function">
    <text evidence="2">Component of the 26S proteasome, a multiprotein complex involved in the ATP-dependent degradation of ubiquitinated proteins.</text>
</comment>
<reference evidence="4" key="1">
    <citation type="journal article" date="2020" name="Nat. Commun.">
        <title>Large-scale genome sequencing of mycorrhizal fungi provides insights into the early evolution of symbiotic traits.</title>
        <authorList>
            <person name="Miyauchi S."/>
            <person name="Kiss E."/>
            <person name="Kuo A."/>
            <person name="Drula E."/>
            <person name="Kohler A."/>
            <person name="Sanchez-Garcia M."/>
            <person name="Morin E."/>
            <person name="Andreopoulos B."/>
            <person name="Barry K.W."/>
            <person name="Bonito G."/>
            <person name="Buee M."/>
            <person name="Carver A."/>
            <person name="Chen C."/>
            <person name="Cichocki N."/>
            <person name="Clum A."/>
            <person name="Culley D."/>
            <person name="Crous P.W."/>
            <person name="Fauchery L."/>
            <person name="Girlanda M."/>
            <person name="Hayes R.D."/>
            <person name="Keri Z."/>
            <person name="LaButti K."/>
            <person name="Lipzen A."/>
            <person name="Lombard V."/>
            <person name="Magnuson J."/>
            <person name="Maillard F."/>
            <person name="Murat C."/>
            <person name="Nolan M."/>
            <person name="Ohm R.A."/>
            <person name="Pangilinan J."/>
            <person name="Pereira M.F."/>
            <person name="Perotto S."/>
            <person name="Peter M."/>
            <person name="Pfister S."/>
            <person name="Riley R."/>
            <person name="Sitrit Y."/>
            <person name="Stielow J.B."/>
            <person name="Szollosi G."/>
            <person name="Zifcakova L."/>
            <person name="Stursova M."/>
            <person name="Spatafora J.W."/>
            <person name="Tedersoo L."/>
            <person name="Vaario L.M."/>
            <person name="Yamada A."/>
            <person name="Yan M."/>
            <person name="Wang P."/>
            <person name="Xu J."/>
            <person name="Bruns T."/>
            <person name="Baldrian P."/>
            <person name="Vilgalys R."/>
            <person name="Dunand C."/>
            <person name="Henrissat B."/>
            <person name="Grigoriev I.V."/>
            <person name="Hibbett D."/>
            <person name="Nagy L.G."/>
            <person name="Martin F.M."/>
        </authorList>
    </citation>
    <scope>NUCLEOTIDE SEQUENCE</scope>
    <source>
        <strain evidence="4">UP504</strain>
    </source>
</reference>
<keyword evidence="2" id="KW-0647">Proteasome</keyword>
<feature type="compositionally biased region" description="Acidic residues" evidence="3">
    <location>
        <begin position="79"/>
        <end position="91"/>
    </location>
</feature>
<dbReference type="GO" id="GO:0005634">
    <property type="term" value="C:nucleus"/>
    <property type="evidence" value="ECO:0007669"/>
    <property type="project" value="UniProtKB-SubCell"/>
</dbReference>
<proteinExistence type="inferred from homology"/>
<dbReference type="SMART" id="SM01385">
    <property type="entry name" value="DSS1_SEM1"/>
    <property type="match status" value="1"/>
</dbReference>
<dbReference type="OrthoDB" id="5586203at2759"/>
<feature type="compositionally biased region" description="Basic and acidic residues" evidence="3">
    <location>
        <begin position="7"/>
        <end position="18"/>
    </location>
</feature>
<dbReference type="Proteomes" id="UP000886523">
    <property type="component" value="Unassembled WGS sequence"/>
</dbReference>
<comment type="caution">
    <text evidence="4">The sequence shown here is derived from an EMBL/GenBank/DDBJ whole genome shotgun (WGS) entry which is preliminary data.</text>
</comment>
<evidence type="ECO:0000256" key="3">
    <source>
        <dbReference type="SAM" id="MobiDB-lite"/>
    </source>
</evidence>
<dbReference type="Pfam" id="PF05160">
    <property type="entry name" value="DSS1_SEM1"/>
    <property type="match status" value="1"/>
</dbReference>
<feature type="compositionally biased region" description="Acidic residues" evidence="3">
    <location>
        <begin position="31"/>
        <end position="50"/>
    </location>
</feature>
<protein>
    <recommendedName>
        <fullName evidence="2">26S proteasome complex subunit SEM1</fullName>
    </recommendedName>
</protein>
<gene>
    <name evidence="4" type="ORF">BS47DRAFT_1381194</name>
</gene>
<evidence type="ECO:0000256" key="1">
    <source>
        <dbReference type="ARBA" id="ARBA00034491"/>
    </source>
</evidence>
<feature type="compositionally biased region" description="Polar residues" evidence="3">
    <location>
        <begin position="56"/>
        <end position="76"/>
    </location>
</feature>
<dbReference type="GO" id="GO:0008541">
    <property type="term" value="C:proteasome regulatory particle, lid subcomplex"/>
    <property type="evidence" value="ECO:0007669"/>
    <property type="project" value="UniProtKB-UniRule"/>
</dbReference>
<dbReference type="GO" id="GO:0006406">
    <property type="term" value="P:mRNA export from nucleus"/>
    <property type="evidence" value="ECO:0007669"/>
    <property type="project" value="UniProtKB-UniRule"/>
</dbReference>
<dbReference type="EMBL" id="MU128944">
    <property type="protein sequence ID" value="KAF9515999.1"/>
    <property type="molecule type" value="Genomic_DNA"/>
</dbReference>
<feature type="region of interest" description="Disordered" evidence="3">
    <location>
        <begin position="1"/>
        <end position="91"/>
    </location>
</feature>
<dbReference type="AlphaFoldDB" id="A0A9P6B1Z4"/>
<evidence type="ECO:0000313" key="5">
    <source>
        <dbReference type="Proteomes" id="UP000886523"/>
    </source>
</evidence>
<accession>A0A9P6B1Z4</accession>
<evidence type="ECO:0000256" key="2">
    <source>
        <dbReference type="RuleBase" id="RU369057"/>
    </source>
</evidence>
<organism evidence="4 5">
    <name type="scientific">Hydnum rufescens UP504</name>
    <dbReference type="NCBI Taxonomy" id="1448309"/>
    <lineage>
        <taxon>Eukaryota</taxon>
        <taxon>Fungi</taxon>
        <taxon>Dikarya</taxon>
        <taxon>Basidiomycota</taxon>
        <taxon>Agaricomycotina</taxon>
        <taxon>Agaricomycetes</taxon>
        <taxon>Cantharellales</taxon>
        <taxon>Hydnaceae</taxon>
        <taxon>Hydnum</taxon>
    </lineage>
</organism>
<dbReference type="GO" id="GO:0000724">
    <property type="term" value="P:double-strand break repair via homologous recombination"/>
    <property type="evidence" value="ECO:0007669"/>
    <property type="project" value="TreeGrafter"/>
</dbReference>
<dbReference type="InterPro" id="IPR007834">
    <property type="entry name" value="DSS1_SEM1"/>
</dbReference>
<dbReference type="GO" id="GO:0043248">
    <property type="term" value="P:proteasome assembly"/>
    <property type="evidence" value="ECO:0007669"/>
    <property type="project" value="UniProtKB-UniRule"/>
</dbReference>
<evidence type="ECO:0000313" key="4">
    <source>
        <dbReference type="EMBL" id="KAF9515999.1"/>
    </source>
</evidence>